<dbReference type="HOGENOM" id="CLU_000288_34_16_1"/>
<name>A8NBC0_COPC7</name>
<dbReference type="PROSITE" id="PS50297">
    <property type="entry name" value="ANK_REP_REGION"/>
    <property type="match status" value="8"/>
</dbReference>
<evidence type="ECO:0000256" key="2">
    <source>
        <dbReference type="ARBA" id="ARBA00023043"/>
    </source>
</evidence>
<evidence type="ECO:0000256" key="1">
    <source>
        <dbReference type="ARBA" id="ARBA00022737"/>
    </source>
</evidence>
<dbReference type="Proteomes" id="UP000001861">
    <property type="component" value="Unassembled WGS sequence"/>
</dbReference>
<dbReference type="OMA" id="VKNNDQW"/>
<feature type="region of interest" description="Disordered" evidence="4">
    <location>
        <begin position="720"/>
        <end position="746"/>
    </location>
</feature>
<dbReference type="InterPro" id="IPR002110">
    <property type="entry name" value="Ankyrin_rpt"/>
</dbReference>
<feature type="domain" description="GPI inositol-deacylase winged helix" evidence="5">
    <location>
        <begin position="27"/>
        <end position="99"/>
    </location>
</feature>
<dbReference type="Gene3D" id="1.25.40.20">
    <property type="entry name" value="Ankyrin repeat-containing domain"/>
    <property type="match status" value="8"/>
</dbReference>
<dbReference type="InterPro" id="IPR054471">
    <property type="entry name" value="GPIID_WHD"/>
</dbReference>
<dbReference type="VEuPathDB" id="FungiDB:CC1G_10701"/>
<evidence type="ECO:0000313" key="7">
    <source>
        <dbReference type="Proteomes" id="UP000001861"/>
    </source>
</evidence>
<dbReference type="SMART" id="SM00248">
    <property type="entry name" value="ANK"/>
    <property type="match status" value="26"/>
</dbReference>
<feature type="compositionally biased region" description="Acidic residues" evidence="4">
    <location>
        <begin position="728"/>
        <end position="738"/>
    </location>
</feature>
<feature type="repeat" description="ANK" evidence="3">
    <location>
        <begin position="838"/>
        <end position="870"/>
    </location>
</feature>
<feature type="repeat" description="ANK" evidence="3">
    <location>
        <begin position="353"/>
        <end position="374"/>
    </location>
</feature>
<feature type="repeat" description="ANK" evidence="3">
    <location>
        <begin position="1230"/>
        <end position="1263"/>
    </location>
</feature>
<dbReference type="Pfam" id="PF12796">
    <property type="entry name" value="Ank_2"/>
    <property type="match status" value="7"/>
</dbReference>
<keyword evidence="7" id="KW-1185">Reference proteome</keyword>
<feature type="repeat" description="ANK" evidence="3">
    <location>
        <begin position="1026"/>
        <end position="1048"/>
    </location>
</feature>
<feature type="repeat" description="ANK" evidence="3">
    <location>
        <begin position="1264"/>
        <end position="1296"/>
    </location>
</feature>
<dbReference type="EMBL" id="AACS02000009">
    <property type="protein sequence ID" value="EAU89674.2"/>
    <property type="molecule type" value="Genomic_DNA"/>
</dbReference>
<dbReference type="InterPro" id="IPR050889">
    <property type="entry name" value="Dendritic_Spine_Reg/Scaffold"/>
</dbReference>
<comment type="caution">
    <text evidence="6">The sequence shown here is derived from an EMBL/GenBank/DDBJ whole genome shotgun (WGS) entry which is preliminary data.</text>
</comment>
<dbReference type="Pfam" id="PF00023">
    <property type="entry name" value="Ank"/>
    <property type="match status" value="3"/>
</dbReference>
<dbReference type="KEGG" id="cci:CC1G_10701"/>
<evidence type="ECO:0000256" key="3">
    <source>
        <dbReference type="PROSITE-ProRule" id="PRU00023"/>
    </source>
</evidence>
<feature type="repeat" description="ANK" evidence="3">
    <location>
        <begin position="771"/>
        <end position="803"/>
    </location>
</feature>
<organism evidence="6 7">
    <name type="scientific">Coprinopsis cinerea (strain Okayama-7 / 130 / ATCC MYA-4618 / FGSC 9003)</name>
    <name type="common">Inky cap fungus</name>
    <name type="synonym">Hormographiella aspergillata</name>
    <dbReference type="NCBI Taxonomy" id="240176"/>
    <lineage>
        <taxon>Eukaryota</taxon>
        <taxon>Fungi</taxon>
        <taxon>Dikarya</taxon>
        <taxon>Basidiomycota</taxon>
        <taxon>Agaricomycotina</taxon>
        <taxon>Agaricomycetes</taxon>
        <taxon>Agaricomycetidae</taxon>
        <taxon>Agaricales</taxon>
        <taxon>Agaricineae</taxon>
        <taxon>Psathyrellaceae</taxon>
        <taxon>Coprinopsis</taxon>
    </lineage>
</organism>
<dbReference type="Pfam" id="PF22939">
    <property type="entry name" value="WHD_GPIID"/>
    <property type="match status" value="1"/>
</dbReference>
<dbReference type="PROSITE" id="PS50088">
    <property type="entry name" value="ANK_REPEAT"/>
    <property type="match status" value="11"/>
</dbReference>
<keyword evidence="2 3" id="KW-0040">ANK repeat</keyword>
<sequence>MASMLHREVATPDSIREIVDRNDEQSSLAKKILLWVAHAREPFTVAMLRHALAIDPETGSFTLPRDLRLTVICRGLIVVDEKTTEVGFTDEASKEYVRSTTSRILGALGHTTIAEACIAYLLHAGIAKLKLGGCHGEGGHMPFDSTDNQILCTGHLQEFLNQSSFPLLRYAFEHWGHHVQEASGENGLPKGVIPFLREFGHFPLLPTLNIKYAPTSCQQVELGTPLHVTAQYGLCDLLNIFPLSDDTTVPHNQLAVHLAALHGQEQFLSAILPHQDPNSMDGRGRTPFSNAAASGHSSCMRLLLYHGVVLKDADDDGYTPLMRAAYGGHREAVQAIMDLSIPCGSKFPAKSKKGEMALHLAARNNHPDVVKVLLGYPKKQLRTVGLVDPKSKDNKGRTALMEAARCGATEIVRMLVEYGDVDPNAVNNHKQTALMIAAERGDEQIVRFILQHPRTKVNYLYGGALRTAVAHGHRRCVLALLESDHLDVSIADQQGETALHKAASKRDDSISIDSNTLVDIVKDLLPHSDVNARDKFMSTPLMKAADWGQHRIIQALFVMEGIDVNARDRREQTALIRAAFHGQESAVFTLLSHPGVDVLARDRTGRSALRYATWHKHQAIVDLLLKPRSNFETNSDRSLDNAILQGCLDSVKELLARPDADSLVNRRNERGTTPLILAVEFGNPDIVSALLEHPAIDVNQKSDRGETALMRAIVKEGGGRLGEKGEASADDGSCEEEGAQGPVVSEGEAPVKIVQQLLSREDVNVNAADQYLVTPLMRAASLGLRDTVEILLERGADVTMVEANGTGVFAWAAEGGNVDIIRRILFYPDVDILTCDGRGDNALLKAALRGHTDAVEFLVSEGFDVNDTNNIGETPLHRAAVRGHGECISALLELGANANAVDQYQNTPLTKAAERGQPRSVEALLQHPDVDVNAKTKKGATALAFAAGGENEHLRAEGKPLGLKEDRSGEYDEVVQLLLAHLDVEVDSRDVLGRTPLMKAAHTGWQKAARLLLAHEKCNPNAQHDRGATPLMMAAMGGHRGMVKLLLSDSRVDPNTRDIDGRTALAKAILRDREETAMQLITNLGVDVNLKDKRGHTPLMHASSSGLTSVVHTLIAHPDIQLNAKDHQGETAFMKAANRDCREVVQVLLSLEGVETDARDNLGSSALMKAAANGHNIVIEGLLKDRRIDADAGDKNGDTALMKAAAAGRDTTVFTLLRSGKVDVNRANEEGETSLMKAARAGEVSCVRLLLYDVGDGVDLRDGKGETALMKAAAEGRMEVVELLLDAGADIGVVDKCGEMVLDKVKSGSDVCRLLHSR</sequence>
<keyword evidence="1" id="KW-0677">Repeat</keyword>
<dbReference type="RefSeq" id="XP_001832119.2">
    <property type="nucleotide sequence ID" value="XM_001832067.2"/>
</dbReference>
<evidence type="ECO:0000313" key="6">
    <source>
        <dbReference type="EMBL" id="EAU89674.2"/>
    </source>
</evidence>
<dbReference type="InParanoid" id="A8NBC0"/>
<dbReference type="InterPro" id="IPR036770">
    <property type="entry name" value="Ankyrin_rpt-contain_sf"/>
</dbReference>
<feature type="repeat" description="ANK" evidence="3">
    <location>
        <begin position="871"/>
        <end position="903"/>
    </location>
</feature>
<dbReference type="PANTHER" id="PTHR24166">
    <property type="entry name" value="ROLLING PEBBLES, ISOFORM B"/>
    <property type="match status" value="1"/>
</dbReference>
<protein>
    <submittedName>
        <fullName evidence="6">Ankyrin-1</fullName>
    </submittedName>
</protein>
<accession>A8NBC0</accession>
<dbReference type="eggNOG" id="KOG0504">
    <property type="taxonomic scope" value="Eukaryota"/>
</dbReference>
<evidence type="ECO:0000259" key="5">
    <source>
        <dbReference type="Pfam" id="PF22939"/>
    </source>
</evidence>
<dbReference type="SUPFAM" id="SSF48403">
    <property type="entry name" value="Ankyrin repeat"/>
    <property type="match status" value="4"/>
</dbReference>
<evidence type="ECO:0000256" key="4">
    <source>
        <dbReference type="SAM" id="MobiDB-lite"/>
    </source>
</evidence>
<dbReference type="PANTHER" id="PTHR24166:SF48">
    <property type="entry name" value="PROTEIN VAPYRIN"/>
    <property type="match status" value="1"/>
</dbReference>
<gene>
    <name evidence="6" type="ORF">CC1G_10701</name>
</gene>
<feature type="repeat" description="ANK" evidence="3">
    <location>
        <begin position="670"/>
        <end position="695"/>
    </location>
</feature>
<dbReference type="OrthoDB" id="194358at2759"/>
<feature type="repeat" description="ANK" evidence="3">
    <location>
        <begin position="395"/>
        <end position="419"/>
    </location>
</feature>
<reference evidence="6 7" key="1">
    <citation type="journal article" date="2010" name="Proc. Natl. Acad. Sci. U.S.A.">
        <title>Insights into evolution of multicellular fungi from the assembled chromosomes of the mushroom Coprinopsis cinerea (Coprinus cinereus).</title>
        <authorList>
            <person name="Stajich J.E."/>
            <person name="Wilke S.K."/>
            <person name="Ahren D."/>
            <person name="Au C.H."/>
            <person name="Birren B.W."/>
            <person name="Borodovsky M."/>
            <person name="Burns C."/>
            <person name="Canback B."/>
            <person name="Casselton L.A."/>
            <person name="Cheng C.K."/>
            <person name="Deng J."/>
            <person name="Dietrich F.S."/>
            <person name="Fargo D.C."/>
            <person name="Farman M.L."/>
            <person name="Gathman A.C."/>
            <person name="Goldberg J."/>
            <person name="Guigo R."/>
            <person name="Hoegger P.J."/>
            <person name="Hooker J.B."/>
            <person name="Huggins A."/>
            <person name="James T.Y."/>
            <person name="Kamada T."/>
            <person name="Kilaru S."/>
            <person name="Kodira C."/>
            <person name="Kues U."/>
            <person name="Kupfer D."/>
            <person name="Kwan H.S."/>
            <person name="Lomsadze A."/>
            <person name="Li W."/>
            <person name="Lilly W.W."/>
            <person name="Ma L.J."/>
            <person name="Mackey A.J."/>
            <person name="Manning G."/>
            <person name="Martin F."/>
            <person name="Muraguchi H."/>
            <person name="Natvig D.O."/>
            <person name="Palmerini H."/>
            <person name="Ramesh M.A."/>
            <person name="Rehmeyer C.J."/>
            <person name="Roe B.A."/>
            <person name="Shenoy N."/>
            <person name="Stanke M."/>
            <person name="Ter-Hovhannisyan V."/>
            <person name="Tunlid A."/>
            <person name="Velagapudi R."/>
            <person name="Vision T.J."/>
            <person name="Zeng Q."/>
            <person name="Zolan M.E."/>
            <person name="Pukkila P.J."/>
        </authorList>
    </citation>
    <scope>NUCLEOTIDE SEQUENCE [LARGE SCALE GENOMIC DNA]</scope>
    <source>
        <strain evidence="7">Okayama-7 / 130 / ATCC MYA-4618 / FGSC 9003</strain>
    </source>
</reference>
<dbReference type="GeneID" id="6008606"/>
<proteinExistence type="predicted"/>
<feature type="repeat" description="ANK" evidence="3">
    <location>
        <begin position="1060"/>
        <end position="1093"/>
    </location>
</feature>
<feature type="repeat" description="ANK" evidence="3">
    <location>
        <begin position="283"/>
        <end position="315"/>
    </location>
</feature>
<dbReference type="PRINTS" id="PR01415">
    <property type="entry name" value="ANKYRIN"/>
</dbReference>
<dbReference type="eggNOG" id="KOG4177">
    <property type="taxonomic scope" value="Eukaryota"/>
</dbReference>